<dbReference type="EMBL" id="JAYMYQ010000001">
    <property type="protein sequence ID" value="KAK7361324.1"/>
    <property type="molecule type" value="Genomic_DNA"/>
</dbReference>
<gene>
    <name evidence="1" type="ORF">VNO77_03374</name>
</gene>
<keyword evidence="2" id="KW-1185">Reference proteome</keyword>
<comment type="caution">
    <text evidence="1">The sequence shown here is derived from an EMBL/GenBank/DDBJ whole genome shotgun (WGS) entry which is preliminary data.</text>
</comment>
<accession>A0AAN9R833</accession>
<name>A0AAN9R833_CANGL</name>
<proteinExistence type="predicted"/>
<dbReference type="AlphaFoldDB" id="A0AAN9R833"/>
<sequence length="182" mass="19127">MQVWLWLMVGSSLTCMALMTQRAPFFLFVSAWVMGCKCYKNEVFSRILARLASQSGVAFNSLVHPSGPGSLEIRGSRAWGKALTLHGSGASHLAVVICGMQGDRDGCMGAHGLLLVLLVTSMGGAAIGVGHHLARLSNCLRLALGSLGMGSERGIINLSPSGGIRIAELGRPPFVHLSDGIL</sequence>
<reference evidence="1 2" key="1">
    <citation type="submission" date="2024-01" db="EMBL/GenBank/DDBJ databases">
        <title>The genomes of 5 underutilized Papilionoideae crops provide insights into root nodulation and disease resistanc.</title>
        <authorList>
            <person name="Jiang F."/>
        </authorList>
    </citation>
    <scope>NUCLEOTIDE SEQUENCE [LARGE SCALE GENOMIC DNA]</scope>
    <source>
        <strain evidence="1">LVBAO_FW01</strain>
        <tissue evidence="1">Leaves</tissue>
    </source>
</reference>
<dbReference type="Proteomes" id="UP001367508">
    <property type="component" value="Unassembled WGS sequence"/>
</dbReference>
<organism evidence="1 2">
    <name type="scientific">Canavalia gladiata</name>
    <name type="common">Sword bean</name>
    <name type="synonym">Dolichos gladiatus</name>
    <dbReference type="NCBI Taxonomy" id="3824"/>
    <lineage>
        <taxon>Eukaryota</taxon>
        <taxon>Viridiplantae</taxon>
        <taxon>Streptophyta</taxon>
        <taxon>Embryophyta</taxon>
        <taxon>Tracheophyta</taxon>
        <taxon>Spermatophyta</taxon>
        <taxon>Magnoliopsida</taxon>
        <taxon>eudicotyledons</taxon>
        <taxon>Gunneridae</taxon>
        <taxon>Pentapetalae</taxon>
        <taxon>rosids</taxon>
        <taxon>fabids</taxon>
        <taxon>Fabales</taxon>
        <taxon>Fabaceae</taxon>
        <taxon>Papilionoideae</taxon>
        <taxon>50 kb inversion clade</taxon>
        <taxon>NPAAA clade</taxon>
        <taxon>indigoferoid/millettioid clade</taxon>
        <taxon>Phaseoleae</taxon>
        <taxon>Canavalia</taxon>
    </lineage>
</organism>
<evidence type="ECO:0000313" key="1">
    <source>
        <dbReference type="EMBL" id="KAK7361324.1"/>
    </source>
</evidence>
<protein>
    <submittedName>
        <fullName evidence="1">Uncharacterized protein</fullName>
    </submittedName>
</protein>
<evidence type="ECO:0000313" key="2">
    <source>
        <dbReference type="Proteomes" id="UP001367508"/>
    </source>
</evidence>